<evidence type="ECO:0000259" key="6">
    <source>
        <dbReference type="PROSITE" id="PS50110"/>
    </source>
</evidence>
<dbReference type="SUPFAM" id="SSF55874">
    <property type="entry name" value="ATPase domain of HSP90 chaperone/DNA topoisomerase II/histidine kinase"/>
    <property type="match status" value="1"/>
</dbReference>
<dbReference type="Gene3D" id="1.10.287.130">
    <property type="match status" value="1"/>
</dbReference>
<dbReference type="Gene3D" id="3.30.565.10">
    <property type="entry name" value="Histidine kinase-like ATPase, C-terminal domain"/>
    <property type="match status" value="1"/>
</dbReference>
<name>A0A8J6NDK6_9BACT</name>
<evidence type="ECO:0000256" key="4">
    <source>
        <dbReference type="PROSITE-ProRule" id="PRU00169"/>
    </source>
</evidence>
<feature type="modified residue" description="4-aspartylphosphate" evidence="4">
    <location>
        <position position="368"/>
    </location>
</feature>
<comment type="caution">
    <text evidence="7">The sequence shown here is derived from an EMBL/GenBank/DDBJ whole genome shotgun (WGS) entry which is preliminary data.</text>
</comment>
<feature type="domain" description="Histidine kinase" evidence="5">
    <location>
        <begin position="73"/>
        <end position="296"/>
    </location>
</feature>
<keyword evidence="3 4" id="KW-0597">Phosphoprotein</keyword>
<dbReference type="Proteomes" id="UP000614424">
    <property type="component" value="Unassembled WGS sequence"/>
</dbReference>
<dbReference type="InterPro" id="IPR011006">
    <property type="entry name" value="CheY-like_superfamily"/>
</dbReference>
<dbReference type="SMART" id="SM00387">
    <property type="entry name" value="HATPase_c"/>
    <property type="match status" value="1"/>
</dbReference>
<dbReference type="GO" id="GO:0000155">
    <property type="term" value="F:phosphorelay sensor kinase activity"/>
    <property type="evidence" value="ECO:0007669"/>
    <property type="project" value="InterPro"/>
</dbReference>
<dbReference type="Pfam" id="PF02518">
    <property type="entry name" value="HATPase_c"/>
    <property type="match status" value="1"/>
</dbReference>
<organism evidence="7 8">
    <name type="scientific">Candidatus Desulfobia pelagia</name>
    <dbReference type="NCBI Taxonomy" id="2841692"/>
    <lineage>
        <taxon>Bacteria</taxon>
        <taxon>Pseudomonadati</taxon>
        <taxon>Thermodesulfobacteriota</taxon>
        <taxon>Desulfobulbia</taxon>
        <taxon>Desulfobulbales</taxon>
        <taxon>Desulfobulbaceae</taxon>
        <taxon>Candidatus Desulfobia</taxon>
    </lineage>
</organism>
<feature type="domain" description="Response regulatory" evidence="6">
    <location>
        <begin position="317"/>
        <end position="433"/>
    </location>
</feature>
<dbReference type="InterPro" id="IPR036890">
    <property type="entry name" value="HATPase_C_sf"/>
</dbReference>
<comment type="catalytic activity">
    <reaction evidence="1">
        <text>ATP + protein L-histidine = ADP + protein N-phospho-L-histidine.</text>
        <dbReference type="EC" id="2.7.13.3"/>
    </reaction>
</comment>
<evidence type="ECO:0000313" key="8">
    <source>
        <dbReference type="Proteomes" id="UP000614424"/>
    </source>
</evidence>
<dbReference type="PRINTS" id="PR00344">
    <property type="entry name" value="BCTRLSENSOR"/>
</dbReference>
<dbReference type="InterPro" id="IPR003661">
    <property type="entry name" value="HisK_dim/P_dom"/>
</dbReference>
<dbReference type="PROSITE" id="PS50109">
    <property type="entry name" value="HIS_KIN"/>
    <property type="match status" value="1"/>
</dbReference>
<dbReference type="PANTHER" id="PTHR43065">
    <property type="entry name" value="SENSOR HISTIDINE KINASE"/>
    <property type="match status" value="1"/>
</dbReference>
<dbReference type="InterPro" id="IPR036097">
    <property type="entry name" value="HisK_dim/P_sf"/>
</dbReference>
<dbReference type="Pfam" id="PF00512">
    <property type="entry name" value="HisKA"/>
    <property type="match status" value="1"/>
</dbReference>
<evidence type="ECO:0000256" key="3">
    <source>
        <dbReference type="ARBA" id="ARBA00022553"/>
    </source>
</evidence>
<dbReference type="SMART" id="SM00448">
    <property type="entry name" value="REC"/>
    <property type="match status" value="1"/>
</dbReference>
<dbReference type="InterPro" id="IPR004358">
    <property type="entry name" value="Sig_transdc_His_kin-like_C"/>
</dbReference>
<evidence type="ECO:0000259" key="5">
    <source>
        <dbReference type="PROSITE" id="PS50109"/>
    </source>
</evidence>
<proteinExistence type="predicted"/>
<dbReference type="SUPFAM" id="SSF52172">
    <property type="entry name" value="CheY-like"/>
    <property type="match status" value="1"/>
</dbReference>
<dbReference type="PANTHER" id="PTHR43065:SF42">
    <property type="entry name" value="TWO-COMPONENT SENSOR PPRA"/>
    <property type="match status" value="1"/>
</dbReference>
<dbReference type="EC" id="2.7.13.3" evidence="2"/>
<evidence type="ECO:0000256" key="2">
    <source>
        <dbReference type="ARBA" id="ARBA00012438"/>
    </source>
</evidence>
<sequence>MPSSIETLFPYAVEIEHSSLNKIFDVSAVPIYDEASVIKGVAHFAKDITEQRKLEAQYFQSQKMEALGRLTGGVAHDFNNLLSAILGYSELAVMQLPEGSSIRNDIEQVRKAGERAASLVRQMLAFSRKQVFDMKVIEVNTVIDSLLKMIQRVISEKIEMEILCEASSSNIYADKGQIEQVIMNLAINAKDAMPDGGHLCIKTENRELDENFVRNFNKLDVGNHIVISISDTGIGIPPDILPHIFEPFYTTKEVGKGTGLGLATVYGIIEQHNGTINVYSEPGHGTTFKIYLPVSEKGIDEDGKGMTPFHLNKGTETILVVDDEEPVRSVVRSVLESLGYTVILAKNGNEACRIFEENNANVDMLLTDIIMPGMSGVKLAEILKSKKAGLKVLLTSGYAEEIVRKKDLLKPDVEFLEKPIIPSLLTQKIRCMFDSGKG</sequence>
<protein>
    <recommendedName>
        <fullName evidence="2">histidine kinase</fullName>
        <ecNumber evidence="2">2.7.13.3</ecNumber>
    </recommendedName>
</protein>
<dbReference type="SUPFAM" id="SSF47384">
    <property type="entry name" value="Homodimeric domain of signal transducing histidine kinase"/>
    <property type="match status" value="1"/>
</dbReference>
<dbReference type="Gene3D" id="3.30.450.20">
    <property type="entry name" value="PAS domain"/>
    <property type="match status" value="1"/>
</dbReference>
<gene>
    <name evidence="7" type="ORF">H8E41_02460</name>
</gene>
<dbReference type="EMBL" id="JACNJZ010000051">
    <property type="protein sequence ID" value="MBC8316738.1"/>
    <property type="molecule type" value="Genomic_DNA"/>
</dbReference>
<dbReference type="InterPro" id="IPR005467">
    <property type="entry name" value="His_kinase_dom"/>
</dbReference>
<dbReference type="AlphaFoldDB" id="A0A8J6NDK6"/>
<evidence type="ECO:0000313" key="7">
    <source>
        <dbReference type="EMBL" id="MBC8316738.1"/>
    </source>
</evidence>
<accession>A0A8J6NDK6</accession>
<dbReference type="SMART" id="SM00388">
    <property type="entry name" value="HisKA"/>
    <property type="match status" value="1"/>
</dbReference>
<reference evidence="7 8" key="1">
    <citation type="submission" date="2020-08" db="EMBL/GenBank/DDBJ databases">
        <title>Bridging the membrane lipid divide: bacteria of the FCB group superphylum have the potential to synthesize archaeal ether lipids.</title>
        <authorList>
            <person name="Villanueva L."/>
            <person name="Von Meijenfeldt F.A.B."/>
            <person name="Westbye A.B."/>
            <person name="Yadav S."/>
            <person name="Hopmans E.C."/>
            <person name="Dutilh B.E."/>
            <person name="Sinninghe Damste J.S."/>
        </authorList>
    </citation>
    <scope>NUCLEOTIDE SEQUENCE [LARGE SCALE GENOMIC DNA]</scope>
    <source>
        <strain evidence="7">NIOZ-UU47</strain>
    </source>
</reference>
<dbReference type="PROSITE" id="PS50110">
    <property type="entry name" value="RESPONSE_REGULATORY"/>
    <property type="match status" value="1"/>
</dbReference>
<dbReference type="InterPro" id="IPR003594">
    <property type="entry name" value="HATPase_dom"/>
</dbReference>
<dbReference type="CDD" id="cd00082">
    <property type="entry name" value="HisKA"/>
    <property type="match status" value="1"/>
</dbReference>
<dbReference type="Gene3D" id="3.40.50.2300">
    <property type="match status" value="1"/>
</dbReference>
<dbReference type="Pfam" id="PF00072">
    <property type="entry name" value="Response_reg"/>
    <property type="match status" value="1"/>
</dbReference>
<evidence type="ECO:0000256" key="1">
    <source>
        <dbReference type="ARBA" id="ARBA00000085"/>
    </source>
</evidence>
<dbReference type="InterPro" id="IPR001789">
    <property type="entry name" value="Sig_transdc_resp-reg_receiver"/>
</dbReference>